<dbReference type="RefSeq" id="WP_394849502.1">
    <property type="nucleotide sequence ID" value="NZ_CP089982.1"/>
</dbReference>
<sequence>MQRPVHLFVVMLVASLLGIGVVAAGMGGCSDDALKAPRSDTQYDDPDDPGTGGVPGAVDATTRDATGSSDAGADAQDAGDAKAAEDASEGGG</sequence>
<organism evidence="2 3">
    <name type="scientific">Pendulispora brunnea</name>
    <dbReference type="NCBI Taxonomy" id="2905690"/>
    <lineage>
        <taxon>Bacteria</taxon>
        <taxon>Pseudomonadati</taxon>
        <taxon>Myxococcota</taxon>
        <taxon>Myxococcia</taxon>
        <taxon>Myxococcales</taxon>
        <taxon>Sorangiineae</taxon>
        <taxon>Pendulisporaceae</taxon>
        <taxon>Pendulispora</taxon>
    </lineage>
</organism>
<proteinExistence type="predicted"/>
<name>A0ABZ2KK06_9BACT</name>
<dbReference type="PROSITE" id="PS51257">
    <property type="entry name" value="PROKAR_LIPOPROTEIN"/>
    <property type="match status" value="1"/>
</dbReference>
<evidence type="ECO:0008006" key="4">
    <source>
        <dbReference type="Google" id="ProtNLM"/>
    </source>
</evidence>
<dbReference type="Proteomes" id="UP001379533">
    <property type="component" value="Chromosome"/>
</dbReference>
<feature type="region of interest" description="Disordered" evidence="1">
    <location>
        <begin position="30"/>
        <end position="92"/>
    </location>
</feature>
<feature type="compositionally biased region" description="Low complexity" evidence="1">
    <location>
        <begin position="56"/>
        <end position="78"/>
    </location>
</feature>
<protein>
    <recommendedName>
        <fullName evidence="4">Secreted protein</fullName>
    </recommendedName>
</protein>
<evidence type="ECO:0000313" key="2">
    <source>
        <dbReference type="EMBL" id="WXA98879.1"/>
    </source>
</evidence>
<gene>
    <name evidence="2" type="ORF">LZC95_18910</name>
</gene>
<dbReference type="EMBL" id="CP089982">
    <property type="protein sequence ID" value="WXA98879.1"/>
    <property type="molecule type" value="Genomic_DNA"/>
</dbReference>
<evidence type="ECO:0000256" key="1">
    <source>
        <dbReference type="SAM" id="MobiDB-lite"/>
    </source>
</evidence>
<accession>A0ABZ2KK06</accession>
<reference evidence="2 3" key="1">
    <citation type="submission" date="2021-12" db="EMBL/GenBank/DDBJ databases">
        <title>Discovery of the Pendulisporaceae a myxobacterial family with distinct sporulation behavior and unique specialized metabolism.</title>
        <authorList>
            <person name="Garcia R."/>
            <person name="Popoff A."/>
            <person name="Bader C.D."/>
            <person name="Loehr J."/>
            <person name="Walesch S."/>
            <person name="Walt C."/>
            <person name="Boldt J."/>
            <person name="Bunk B."/>
            <person name="Haeckl F.J.F.P.J."/>
            <person name="Gunesch A.P."/>
            <person name="Birkelbach J."/>
            <person name="Nuebel U."/>
            <person name="Pietschmann T."/>
            <person name="Bach T."/>
            <person name="Mueller R."/>
        </authorList>
    </citation>
    <scope>NUCLEOTIDE SEQUENCE [LARGE SCALE GENOMIC DNA]</scope>
    <source>
        <strain evidence="2 3">MSr12523</strain>
    </source>
</reference>
<keyword evidence="3" id="KW-1185">Reference proteome</keyword>
<evidence type="ECO:0000313" key="3">
    <source>
        <dbReference type="Proteomes" id="UP001379533"/>
    </source>
</evidence>